<feature type="chain" id="PRO_5046949554" evidence="1">
    <location>
        <begin position="26"/>
        <end position="235"/>
    </location>
</feature>
<keyword evidence="1" id="KW-0732">Signal</keyword>
<evidence type="ECO:0000313" key="3">
    <source>
        <dbReference type="Proteomes" id="UP001595841"/>
    </source>
</evidence>
<feature type="signal peptide" evidence="1">
    <location>
        <begin position="1"/>
        <end position="25"/>
    </location>
</feature>
<protein>
    <submittedName>
        <fullName evidence="2">Uncharacterized protein</fullName>
    </submittedName>
</protein>
<dbReference type="EMBL" id="JBHSCL010000004">
    <property type="protein sequence ID" value="MFC4220413.1"/>
    <property type="molecule type" value="Genomic_DNA"/>
</dbReference>
<sequence>MAPKSRVLVLVAVLFAINATFSQQCDNYYSKVTYALNHCKKAMEATNFEHQMYYAERALTALEKADDFKGDCVCKKAYDKAYDTKQTLNKAIEPVDWEAGRFFTKKALAQVNELITFLDECTLGVSSDVTVADSDNTTMVHEAHAEEASTQNKTVVANDNSMELEMIKVFEKHAKDKLTATEKAVAQLVELSKTIGTNTTKGNNDPNSLAAHQQAYLRKAKKILEEGIKNLGGEE</sequence>
<gene>
    <name evidence="2" type="ORF">ACFOWS_09720</name>
</gene>
<accession>A0ABV8PK40</accession>
<evidence type="ECO:0000313" key="2">
    <source>
        <dbReference type="EMBL" id="MFC4220413.1"/>
    </source>
</evidence>
<dbReference type="RefSeq" id="WP_379763963.1">
    <property type="nucleotide sequence ID" value="NZ_JBHSCL010000004.1"/>
</dbReference>
<name>A0ABV8PK40_9FLAO</name>
<evidence type="ECO:0000256" key="1">
    <source>
        <dbReference type="SAM" id="SignalP"/>
    </source>
</evidence>
<keyword evidence="3" id="KW-1185">Reference proteome</keyword>
<organism evidence="2 3">
    <name type="scientific">Flagellimonas marina</name>
    <dbReference type="NCBI Taxonomy" id="1775168"/>
    <lineage>
        <taxon>Bacteria</taxon>
        <taxon>Pseudomonadati</taxon>
        <taxon>Bacteroidota</taxon>
        <taxon>Flavobacteriia</taxon>
        <taxon>Flavobacteriales</taxon>
        <taxon>Flavobacteriaceae</taxon>
        <taxon>Flagellimonas</taxon>
    </lineage>
</organism>
<reference evidence="3" key="1">
    <citation type="journal article" date="2019" name="Int. J. Syst. Evol. Microbiol.">
        <title>The Global Catalogue of Microorganisms (GCM) 10K type strain sequencing project: providing services to taxonomists for standard genome sequencing and annotation.</title>
        <authorList>
            <consortium name="The Broad Institute Genomics Platform"/>
            <consortium name="The Broad Institute Genome Sequencing Center for Infectious Disease"/>
            <person name="Wu L."/>
            <person name="Ma J."/>
        </authorList>
    </citation>
    <scope>NUCLEOTIDE SEQUENCE [LARGE SCALE GENOMIC DNA]</scope>
    <source>
        <strain evidence="3">CGMCC 1.15774</strain>
    </source>
</reference>
<dbReference type="Proteomes" id="UP001595841">
    <property type="component" value="Unassembled WGS sequence"/>
</dbReference>
<comment type="caution">
    <text evidence="2">The sequence shown here is derived from an EMBL/GenBank/DDBJ whole genome shotgun (WGS) entry which is preliminary data.</text>
</comment>
<proteinExistence type="predicted"/>